<dbReference type="EMBL" id="QFXC01000013">
    <property type="protein sequence ID" value="RDH81120.1"/>
    <property type="molecule type" value="Genomic_DNA"/>
</dbReference>
<evidence type="ECO:0000256" key="8">
    <source>
        <dbReference type="ARBA" id="ARBA00023136"/>
    </source>
</evidence>
<dbReference type="InterPro" id="IPR045062">
    <property type="entry name" value="Cyt_c_biogenesis_CcsA/CcmC"/>
</dbReference>
<name>A0A370D972_9GAMM</name>
<dbReference type="GO" id="GO:0017004">
    <property type="term" value="P:cytochrome complex assembly"/>
    <property type="evidence" value="ECO:0007669"/>
    <property type="project" value="UniProtKB-KW"/>
</dbReference>
<evidence type="ECO:0000256" key="2">
    <source>
        <dbReference type="ARBA" id="ARBA00004141"/>
    </source>
</evidence>
<gene>
    <name evidence="9" type="primary">ccmC</name>
    <name evidence="11" type="ORF">DIZ80_13455</name>
</gene>
<comment type="similarity">
    <text evidence="3 9">Belongs to the CcmC/CycZ/HelC family.</text>
</comment>
<comment type="caution">
    <text evidence="11">The sequence shown here is derived from an EMBL/GenBank/DDBJ whole genome shotgun (WGS) entry which is preliminary data.</text>
</comment>
<evidence type="ECO:0000256" key="1">
    <source>
        <dbReference type="ARBA" id="ARBA00002442"/>
    </source>
</evidence>
<dbReference type="GO" id="GO:0020037">
    <property type="term" value="F:heme binding"/>
    <property type="evidence" value="ECO:0007669"/>
    <property type="project" value="InterPro"/>
</dbReference>
<feature type="transmembrane region" description="Helical" evidence="9">
    <location>
        <begin position="199"/>
        <end position="218"/>
    </location>
</feature>
<evidence type="ECO:0000256" key="5">
    <source>
        <dbReference type="ARBA" id="ARBA00022692"/>
    </source>
</evidence>
<keyword evidence="8 9" id="KW-0472">Membrane</keyword>
<evidence type="ECO:0000256" key="7">
    <source>
        <dbReference type="ARBA" id="ARBA00022989"/>
    </source>
</evidence>
<keyword evidence="7 9" id="KW-1133">Transmembrane helix</keyword>
<dbReference type="InterPro" id="IPR002541">
    <property type="entry name" value="Cyt_c_assembly"/>
</dbReference>
<keyword evidence="9" id="KW-1003">Cell membrane</keyword>
<sequence>MKLPAIVHKFSSPKNFYIMSGKMIPWFMWSFLLSLVVGLYYGLLVAPPDYQQGESYRIMYIHVPAAWMSMFVYMVMAISAAVGLIWRIKTADLMASVSAPIGAAFTFLALVTGSLWGKPMWGTYWVWDARLTSELILLFLYLGFIALQAAIEDPRNSARAGAILLIVGVVNIPIIHYSVEWWSTLHQGATVAKFDKPSMHISMLIPLMVMATSFKLYYAASVLMRARGELLRREQNTRWVKEIVENES</sequence>
<keyword evidence="12" id="KW-1185">Reference proteome</keyword>
<feature type="transmembrane region" description="Helical" evidence="9">
    <location>
        <begin position="158"/>
        <end position="179"/>
    </location>
</feature>
<reference evidence="11 12" key="1">
    <citation type="journal article" date="2018" name="ISME J.">
        <title>Endosymbiont genomes yield clues of tubeworm success.</title>
        <authorList>
            <person name="Li Y."/>
            <person name="Liles M.R."/>
            <person name="Halanych K.M."/>
        </authorList>
    </citation>
    <scope>NUCLEOTIDE SEQUENCE [LARGE SCALE GENOMIC DNA]</scope>
    <source>
        <strain evidence="11">A1464</strain>
    </source>
</reference>
<dbReference type="PRINTS" id="PR01386">
    <property type="entry name" value="CCMCBIOGNSIS"/>
</dbReference>
<dbReference type="InterPro" id="IPR003557">
    <property type="entry name" value="Cyt_c_biogenesis_CcmC"/>
</dbReference>
<keyword evidence="5 9" id="KW-0812">Transmembrane</keyword>
<comment type="function">
    <text evidence="1 9">Required for the export of heme to the periplasm for the biogenesis of c-type cytochromes.</text>
</comment>
<proteinExistence type="inferred from homology"/>
<keyword evidence="6 9" id="KW-0201">Cytochrome c-type biogenesis</keyword>
<comment type="subcellular location">
    <subcellularLocation>
        <location evidence="9">Cell inner membrane</location>
    </subcellularLocation>
    <subcellularLocation>
        <location evidence="2">Membrane</location>
        <topology evidence="2">Multi-pass membrane protein</topology>
    </subcellularLocation>
</comment>
<dbReference type="GO" id="GO:0005886">
    <property type="term" value="C:plasma membrane"/>
    <property type="evidence" value="ECO:0007669"/>
    <property type="project" value="UniProtKB-SubCell"/>
</dbReference>
<evidence type="ECO:0000256" key="3">
    <source>
        <dbReference type="ARBA" id="ARBA00005840"/>
    </source>
</evidence>
<feature type="transmembrane region" description="Helical" evidence="9">
    <location>
        <begin position="93"/>
        <end position="115"/>
    </location>
</feature>
<keyword evidence="9" id="KW-0997">Cell inner membrane</keyword>
<evidence type="ECO:0000259" key="10">
    <source>
        <dbReference type="Pfam" id="PF01578"/>
    </source>
</evidence>
<dbReference type="PANTHER" id="PTHR30071:SF1">
    <property type="entry name" value="CYTOCHROME B_B6 PROTEIN-RELATED"/>
    <property type="match status" value="1"/>
</dbReference>
<evidence type="ECO:0000256" key="6">
    <source>
        <dbReference type="ARBA" id="ARBA00022748"/>
    </source>
</evidence>
<feature type="transmembrane region" description="Helical" evidence="9">
    <location>
        <begin position="26"/>
        <end position="46"/>
    </location>
</feature>
<evidence type="ECO:0000256" key="9">
    <source>
        <dbReference type="RuleBase" id="RU364092"/>
    </source>
</evidence>
<dbReference type="PANTHER" id="PTHR30071">
    <property type="entry name" value="HEME EXPORTER PROTEIN C"/>
    <property type="match status" value="1"/>
</dbReference>
<dbReference type="Pfam" id="PF01578">
    <property type="entry name" value="Cytochrom_C_asm"/>
    <property type="match status" value="1"/>
</dbReference>
<dbReference type="Proteomes" id="UP000254266">
    <property type="component" value="Unassembled WGS sequence"/>
</dbReference>
<dbReference type="GO" id="GO:0015232">
    <property type="term" value="F:heme transmembrane transporter activity"/>
    <property type="evidence" value="ECO:0007669"/>
    <property type="project" value="InterPro"/>
</dbReference>
<evidence type="ECO:0000256" key="4">
    <source>
        <dbReference type="ARBA" id="ARBA00016463"/>
    </source>
</evidence>
<protein>
    <recommendedName>
        <fullName evidence="4 9">Heme exporter protein C</fullName>
    </recommendedName>
    <alternativeName>
        <fullName evidence="9">Cytochrome c-type biogenesis protein</fullName>
    </alternativeName>
</protein>
<dbReference type="AlphaFoldDB" id="A0A370D972"/>
<accession>A0A370D972</accession>
<evidence type="ECO:0000313" key="11">
    <source>
        <dbReference type="EMBL" id="RDH81120.1"/>
    </source>
</evidence>
<dbReference type="NCBIfam" id="TIGR01191">
    <property type="entry name" value="ccmC"/>
    <property type="match status" value="1"/>
</dbReference>
<organism evidence="11 12">
    <name type="scientific">endosymbiont of Galathealinum brachiosum</name>
    <dbReference type="NCBI Taxonomy" id="2200906"/>
    <lineage>
        <taxon>Bacteria</taxon>
        <taxon>Pseudomonadati</taxon>
        <taxon>Pseudomonadota</taxon>
        <taxon>Gammaproteobacteria</taxon>
        <taxon>sulfur-oxidizing symbionts</taxon>
    </lineage>
</organism>
<feature type="domain" description="Cytochrome c assembly protein" evidence="10">
    <location>
        <begin position="7"/>
        <end position="186"/>
    </location>
</feature>
<feature type="transmembrane region" description="Helical" evidence="9">
    <location>
        <begin position="66"/>
        <end position="86"/>
    </location>
</feature>
<keyword evidence="9" id="KW-0813">Transport</keyword>
<feature type="transmembrane region" description="Helical" evidence="9">
    <location>
        <begin position="135"/>
        <end position="151"/>
    </location>
</feature>
<evidence type="ECO:0000313" key="12">
    <source>
        <dbReference type="Proteomes" id="UP000254266"/>
    </source>
</evidence>